<dbReference type="Proteomes" id="UP000236546">
    <property type="component" value="Unassembled WGS sequence"/>
</dbReference>
<organism evidence="5 6">
    <name type="scientific">Trichoderma gamsii</name>
    <dbReference type="NCBI Taxonomy" id="398673"/>
    <lineage>
        <taxon>Eukaryota</taxon>
        <taxon>Fungi</taxon>
        <taxon>Dikarya</taxon>
        <taxon>Ascomycota</taxon>
        <taxon>Pezizomycotina</taxon>
        <taxon>Sordariomycetes</taxon>
        <taxon>Hypocreomycetidae</taxon>
        <taxon>Hypocreales</taxon>
        <taxon>Hypocreaceae</taxon>
        <taxon>Trichoderma</taxon>
    </lineage>
</organism>
<accession>A0A2K0TP55</accession>
<gene>
    <name evidence="5" type="ORF">TGAMA5MH_01111</name>
</gene>
<evidence type="ECO:0000256" key="2">
    <source>
        <dbReference type="PROSITE-ProRule" id="PRU00285"/>
    </source>
</evidence>
<comment type="similarity">
    <text evidence="2 3">Belongs to the small heat shock protein (HSP20) family.</text>
</comment>
<proteinExistence type="inferred from homology"/>
<protein>
    <recommendedName>
        <fullName evidence="4">SHSP domain-containing protein</fullName>
    </recommendedName>
</protein>
<dbReference type="EMBL" id="MTYH01000013">
    <property type="protein sequence ID" value="PNP47295.1"/>
    <property type="molecule type" value="Genomic_DNA"/>
</dbReference>
<dbReference type="InterPro" id="IPR008978">
    <property type="entry name" value="HSP20-like_chaperone"/>
</dbReference>
<keyword evidence="1" id="KW-0346">Stress response</keyword>
<sequence>MAAINQPTTPIRTFPSTLRFFQDIDKHLDSFPRFSHSNHGNRGPHLGQAFLPIFDVRELHNSFELYGELPGVEKENIKIEFKGSKSLEVSGFVENSYQLPPNQGDDVDAPDDAARKNVKTTEHDSVKYWVAERNIGEFYRSFTFPQRVQQNGTTATLESGVLTIRIPKMPDDDSDRHVIPVS</sequence>
<dbReference type="AlphaFoldDB" id="A0A2K0TP55"/>
<dbReference type="CDD" id="cd06464">
    <property type="entry name" value="ACD_sHsps-like"/>
    <property type="match status" value="1"/>
</dbReference>
<evidence type="ECO:0000256" key="3">
    <source>
        <dbReference type="RuleBase" id="RU003616"/>
    </source>
</evidence>
<dbReference type="PROSITE" id="PS01031">
    <property type="entry name" value="SHSP"/>
    <property type="match status" value="1"/>
</dbReference>
<evidence type="ECO:0000259" key="4">
    <source>
        <dbReference type="PROSITE" id="PS01031"/>
    </source>
</evidence>
<dbReference type="InterPro" id="IPR002068">
    <property type="entry name" value="A-crystallin/Hsp20_dom"/>
</dbReference>
<dbReference type="Gene3D" id="2.60.40.790">
    <property type="match status" value="1"/>
</dbReference>
<comment type="caution">
    <text evidence="5">The sequence shown here is derived from an EMBL/GenBank/DDBJ whole genome shotgun (WGS) entry which is preliminary data.</text>
</comment>
<reference evidence="5 6" key="1">
    <citation type="submission" date="2017-02" db="EMBL/GenBank/DDBJ databases">
        <title>Genomes of Trichoderma spp. with biocontrol activity.</title>
        <authorList>
            <person name="Gardiner D."/>
            <person name="Kazan K."/>
            <person name="Vos C."/>
            <person name="Harvey P."/>
        </authorList>
    </citation>
    <scope>NUCLEOTIDE SEQUENCE [LARGE SCALE GENOMIC DNA]</scope>
    <source>
        <strain evidence="5 6">A5MH</strain>
    </source>
</reference>
<dbReference type="OrthoDB" id="1431247at2759"/>
<evidence type="ECO:0000256" key="1">
    <source>
        <dbReference type="ARBA" id="ARBA00023016"/>
    </source>
</evidence>
<evidence type="ECO:0000313" key="6">
    <source>
        <dbReference type="Proteomes" id="UP000236546"/>
    </source>
</evidence>
<dbReference type="SUPFAM" id="SSF49764">
    <property type="entry name" value="HSP20-like chaperones"/>
    <property type="match status" value="1"/>
</dbReference>
<feature type="domain" description="SHSP" evidence="4">
    <location>
        <begin position="44"/>
        <end position="182"/>
    </location>
</feature>
<dbReference type="Pfam" id="PF00011">
    <property type="entry name" value="HSP20"/>
    <property type="match status" value="1"/>
</dbReference>
<name>A0A2K0TP55_9HYPO</name>
<evidence type="ECO:0000313" key="5">
    <source>
        <dbReference type="EMBL" id="PNP47295.1"/>
    </source>
</evidence>
<dbReference type="InterPro" id="IPR031107">
    <property type="entry name" value="Small_HSP"/>
</dbReference>
<dbReference type="PANTHER" id="PTHR11527">
    <property type="entry name" value="HEAT-SHOCK PROTEIN 20 FAMILY MEMBER"/>
    <property type="match status" value="1"/>
</dbReference>